<dbReference type="AlphaFoldDB" id="A0A1Q2MB05"/>
<dbReference type="STRING" id="1851148.SMSP2_00188"/>
<keyword evidence="1" id="KW-0812">Transmembrane</keyword>
<keyword evidence="1" id="KW-0472">Membrane</keyword>
<name>A0A1Q2MB05_9BACT</name>
<reference evidence="4" key="1">
    <citation type="submission" date="2017-02" db="EMBL/GenBank/DDBJ databases">
        <title>Comparative genomics and description of representatives of a novel lineage of planctomycetes thriving in anoxic sediments.</title>
        <authorList>
            <person name="Spring S."/>
            <person name="Bunk B."/>
            <person name="Sproer C."/>
        </authorList>
    </citation>
    <scope>NUCLEOTIDE SEQUENCE [LARGE SCALE GENOMIC DNA]</scope>
    <source>
        <strain evidence="4">SM-Chi-D1</strain>
    </source>
</reference>
<feature type="chain" id="PRO_5010361686" description="PEP-CTERM protein-sorting domain-containing protein" evidence="2">
    <location>
        <begin position="19"/>
        <end position="219"/>
    </location>
</feature>
<evidence type="ECO:0000256" key="2">
    <source>
        <dbReference type="SAM" id="SignalP"/>
    </source>
</evidence>
<sequence>MKNAVVLVMAVFAGFACGANLMIDDFESYADDAALNAAWVVQTNGGAATESIVNINGSNQMLFEIVGGDPYWTQTKYSVPGASWNNYGVNFRAQGHTAISVDLYIPSKTEPGLEYLDGSGGLAYVTLFDCWGQTVLSAEYDNSGGGYTASGTGPLTLEIDFDTYTSAGMNLDNVAIIATGFKNNYYQVGGMFVDNVMLVPEPASLIILAAGSLLIRKRK</sequence>
<organism evidence="3 4">
    <name type="scientific">Limihaloglobus sulfuriphilus</name>
    <dbReference type="NCBI Taxonomy" id="1851148"/>
    <lineage>
        <taxon>Bacteria</taxon>
        <taxon>Pseudomonadati</taxon>
        <taxon>Planctomycetota</taxon>
        <taxon>Phycisphaerae</taxon>
        <taxon>Sedimentisphaerales</taxon>
        <taxon>Sedimentisphaeraceae</taxon>
        <taxon>Limihaloglobus</taxon>
    </lineage>
</organism>
<evidence type="ECO:0000256" key="1">
    <source>
        <dbReference type="SAM" id="Phobius"/>
    </source>
</evidence>
<dbReference type="KEGG" id="pbas:SMSP2_00188"/>
<dbReference type="EMBL" id="CP019646">
    <property type="protein sequence ID" value="AQQ69854.1"/>
    <property type="molecule type" value="Genomic_DNA"/>
</dbReference>
<gene>
    <name evidence="3" type="ORF">SMSP2_00188</name>
</gene>
<keyword evidence="2" id="KW-0732">Signal</keyword>
<protein>
    <recommendedName>
        <fullName evidence="5">PEP-CTERM protein-sorting domain-containing protein</fullName>
    </recommendedName>
</protein>
<evidence type="ECO:0000313" key="3">
    <source>
        <dbReference type="EMBL" id="AQQ69854.1"/>
    </source>
</evidence>
<evidence type="ECO:0008006" key="5">
    <source>
        <dbReference type="Google" id="ProtNLM"/>
    </source>
</evidence>
<evidence type="ECO:0000313" key="4">
    <source>
        <dbReference type="Proteomes" id="UP000188181"/>
    </source>
</evidence>
<dbReference type="RefSeq" id="WP_146682159.1">
    <property type="nucleotide sequence ID" value="NZ_CP019646.1"/>
</dbReference>
<dbReference type="Proteomes" id="UP000188181">
    <property type="component" value="Chromosome"/>
</dbReference>
<keyword evidence="4" id="KW-1185">Reference proteome</keyword>
<keyword evidence="1" id="KW-1133">Transmembrane helix</keyword>
<feature type="transmembrane region" description="Helical" evidence="1">
    <location>
        <begin position="196"/>
        <end position="215"/>
    </location>
</feature>
<feature type="signal peptide" evidence="2">
    <location>
        <begin position="1"/>
        <end position="18"/>
    </location>
</feature>
<dbReference type="OrthoDB" id="9816550at2"/>
<proteinExistence type="predicted"/>
<dbReference type="PROSITE" id="PS51257">
    <property type="entry name" value="PROKAR_LIPOPROTEIN"/>
    <property type="match status" value="1"/>
</dbReference>
<accession>A0A1Q2MB05</accession>